<proteinExistence type="predicted"/>
<keyword evidence="3" id="KW-0998">Cell outer membrane</keyword>
<dbReference type="InterPro" id="IPR051544">
    <property type="entry name" value="TPS_OM_transporter"/>
</dbReference>
<dbReference type="PANTHER" id="PTHR34597">
    <property type="entry name" value="SLR1661 PROTEIN"/>
    <property type="match status" value="1"/>
</dbReference>
<evidence type="ECO:0000256" key="1">
    <source>
        <dbReference type="ARBA" id="ARBA00022452"/>
    </source>
</evidence>
<evidence type="ECO:0000256" key="2">
    <source>
        <dbReference type="ARBA" id="ARBA00022692"/>
    </source>
</evidence>
<dbReference type="RefSeq" id="WP_267847012.1">
    <property type="nucleotide sequence ID" value="NZ_JAPMXC010000001.1"/>
</dbReference>
<evidence type="ECO:0008006" key="9">
    <source>
        <dbReference type="Google" id="ProtNLM"/>
    </source>
</evidence>
<evidence type="ECO:0000256" key="3">
    <source>
        <dbReference type="ARBA" id="ARBA00023237"/>
    </source>
</evidence>
<reference evidence="7" key="1">
    <citation type="submission" date="2022-11" db="EMBL/GenBank/DDBJ databases">
        <title>Robbsia betulipollinis sp. nov., isolated from pollen of birch (Betula pendula).</title>
        <authorList>
            <person name="Shi H."/>
            <person name="Ambika Manirajan B."/>
            <person name="Ratering S."/>
            <person name="Geissler-Plaum R."/>
            <person name="Schnell S."/>
        </authorList>
    </citation>
    <scope>NUCLEOTIDE SEQUENCE</scope>
    <source>
        <strain evidence="7">Bb-Pol-6</strain>
    </source>
</reference>
<keyword evidence="2" id="KW-0812">Transmembrane</keyword>
<accession>A0ABT3ZMS6</accession>
<dbReference type="Pfam" id="PF08479">
    <property type="entry name" value="POTRA_2"/>
    <property type="match status" value="1"/>
</dbReference>
<evidence type="ECO:0000259" key="6">
    <source>
        <dbReference type="Pfam" id="PF08479"/>
    </source>
</evidence>
<dbReference type="Gene3D" id="2.40.160.50">
    <property type="entry name" value="membrane protein fhac: a member of the omp85/tpsb transporter family"/>
    <property type="match status" value="1"/>
</dbReference>
<evidence type="ECO:0000313" key="7">
    <source>
        <dbReference type="EMBL" id="MCY0387258.1"/>
    </source>
</evidence>
<dbReference type="Proteomes" id="UP001082899">
    <property type="component" value="Unassembled WGS sequence"/>
</dbReference>
<keyword evidence="4" id="KW-0732">Signal</keyword>
<organism evidence="7 8">
    <name type="scientific">Robbsia betulipollinis</name>
    <dbReference type="NCBI Taxonomy" id="2981849"/>
    <lineage>
        <taxon>Bacteria</taxon>
        <taxon>Pseudomonadati</taxon>
        <taxon>Pseudomonadota</taxon>
        <taxon>Betaproteobacteria</taxon>
        <taxon>Burkholderiales</taxon>
        <taxon>Burkholderiaceae</taxon>
        <taxon>Robbsia</taxon>
    </lineage>
</organism>
<dbReference type="EMBL" id="JAPMXC010000001">
    <property type="protein sequence ID" value="MCY0387258.1"/>
    <property type="molecule type" value="Genomic_DNA"/>
</dbReference>
<feature type="domain" description="Haemolysin activator HlyB C-terminal" evidence="5">
    <location>
        <begin position="218"/>
        <end position="536"/>
    </location>
</feature>
<keyword evidence="1" id="KW-1134">Transmembrane beta strand</keyword>
<dbReference type="Pfam" id="PF03865">
    <property type="entry name" value="ShlB"/>
    <property type="match status" value="1"/>
</dbReference>
<protein>
    <recommendedName>
        <fullName evidence="9">ShlB/FhaC/HecB family hemolysin secretion/activation protein</fullName>
    </recommendedName>
</protein>
<dbReference type="InterPro" id="IPR013686">
    <property type="entry name" value="Polypept-transport_assoc_ShlB"/>
</dbReference>
<evidence type="ECO:0000259" key="5">
    <source>
        <dbReference type="Pfam" id="PF03865"/>
    </source>
</evidence>
<sequence>MTIAPFRLRTLSVTAALLLAASGGALAQSASQVVPPSFAPDGAQPHLQPLVDGLPLAAQTPAEGEGQRSVHLREVQLEGGLPSLRAADDTLVRRLQDRTVTVNDVYAAARALETAYAQAGYVLMRVDLAPGQIQDDQPLRLTLVGAYIDRIDIAGVSGRNQTRIAATLHPLIGHRDVTLGAIEQRMMFAEQPAGMRLHAVILPGDTPDAKVLSVTVVTRPVEGFVGAGNGYGSSLGRDWVNAGIDFNSPSGYGERFYLRAAGHPALGSDGFFSSTSRDRVLAAGVVLPLGLTGTSLNLEYTDARTLAPIDDLSTLASSHYKRLSIHYRTDYIGGRDWMTSQEIGFDATEERFGLAGNDTAALDRLRILRFANAFAWHAPRAGVLTGRVAFSVGLDKLGARSAEEDYENGTTLSRANSTDALRKLDLSLGYTQTFAPHLALDVKARGQTAFNQSLVYSEMLNIASPDGLSSFNWGTLLGDAGYVARGEISSPWQVSERGVTLGVAPYAFAGYGAVFRHNAQSYEHGAVHAADYGIGTRFVSAPDFHALGLRGASVTLELGKQHRDDGRANATQISVNGVLRF</sequence>
<feature type="domain" description="Polypeptide-transport-associated ShlB-type" evidence="6">
    <location>
        <begin position="71"/>
        <end position="144"/>
    </location>
</feature>
<dbReference type="InterPro" id="IPR005565">
    <property type="entry name" value="Hemolysn_activator_HlyB_C"/>
</dbReference>
<feature type="signal peptide" evidence="4">
    <location>
        <begin position="1"/>
        <end position="27"/>
    </location>
</feature>
<dbReference type="PANTHER" id="PTHR34597:SF3">
    <property type="entry name" value="OUTER MEMBRANE TRANSPORTER CDIB"/>
    <property type="match status" value="1"/>
</dbReference>
<evidence type="ECO:0000313" key="8">
    <source>
        <dbReference type="Proteomes" id="UP001082899"/>
    </source>
</evidence>
<name>A0ABT3ZMS6_9BURK</name>
<feature type="chain" id="PRO_5045132027" description="ShlB/FhaC/HecB family hemolysin secretion/activation protein" evidence="4">
    <location>
        <begin position="28"/>
        <end position="581"/>
    </location>
</feature>
<evidence type="ECO:0000256" key="4">
    <source>
        <dbReference type="SAM" id="SignalP"/>
    </source>
</evidence>
<gene>
    <name evidence="7" type="ORF">OVY01_08425</name>
</gene>
<keyword evidence="8" id="KW-1185">Reference proteome</keyword>
<comment type="caution">
    <text evidence="7">The sequence shown here is derived from an EMBL/GenBank/DDBJ whole genome shotgun (WGS) entry which is preliminary data.</text>
</comment>
<keyword evidence="1" id="KW-0472">Membrane</keyword>